<dbReference type="InterPro" id="IPR052162">
    <property type="entry name" value="Sensor_kinase/Photoreceptor"/>
</dbReference>
<dbReference type="InterPro" id="IPR004358">
    <property type="entry name" value="Sig_transdc_His_kin-like_C"/>
</dbReference>
<dbReference type="InterPro" id="IPR000014">
    <property type="entry name" value="PAS"/>
</dbReference>
<dbReference type="PANTHER" id="PTHR43304:SF1">
    <property type="entry name" value="PAC DOMAIN-CONTAINING PROTEIN"/>
    <property type="match status" value="1"/>
</dbReference>
<protein>
    <recommendedName>
        <fullName evidence="2">histidine kinase</fullName>
        <ecNumber evidence="2">2.7.13.3</ecNumber>
    </recommendedName>
</protein>
<dbReference type="Pfam" id="PF08447">
    <property type="entry name" value="PAS_3"/>
    <property type="match status" value="1"/>
</dbReference>
<dbReference type="SMART" id="SM00086">
    <property type="entry name" value="PAC"/>
    <property type="match status" value="4"/>
</dbReference>
<dbReference type="Gene3D" id="2.10.70.100">
    <property type="match status" value="1"/>
</dbReference>
<dbReference type="InterPro" id="IPR036097">
    <property type="entry name" value="HisK_dim/P_sf"/>
</dbReference>
<dbReference type="PROSITE" id="PS50112">
    <property type="entry name" value="PAS"/>
    <property type="match status" value="4"/>
</dbReference>
<dbReference type="CDD" id="cd00082">
    <property type="entry name" value="HisKA"/>
    <property type="match status" value="1"/>
</dbReference>
<keyword evidence="4" id="KW-0808">Transferase</keyword>
<feature type="domain" description="PAC" evidence="8">
    <location>
        <begin position="867"/>
        <end position="919"/>
    </location>
</feature>
<feature type="domain" description="PAS" evidence="7">
    <location>
        <begin position="21"/>
        <end position="91"/>
    </location>
</feature>
<evidence type="ECO:0000259" key="7">
    <source>
        <dbReference type="PROSITE" id="PS50112"/>
    </source>
</evidence>
<dbReference type="InterPro" id="IPR035965">
    <property type="entry name" value="PAS-like_dom_sf"/>
</dbReference>
<gene>
    <name evidence="9" type="ORF">SAMN04515672_1313</name>
</gene>
<dbReference type="Gene3D" id="3.30.565.10">
    <property type="entry name" value="Histidine kinase-like ATPase, C-terminal domain"/>
    <property type="match status" value="1"/>
</dbReference>
<dbReference type="InterPro" id="IPR003661">
    <property type="entry name" value="HisK_dim/P_dom"/>
</dbReference>
<dbReference type="SMART" id="SM00388">
    <property type="entry name" value="HisKA"/>
    <property type="match status" value="1"/>
</dbReference>
<accession>A0A1G8VHC6</accession>
<organism evidence="9 10">
    <name type="scientific">Natronorubrum texcoconense</name>
    <dbReference type="NCBI Taxonomy" id="1095776"/>
    <lineage>
        <taxon>Archaea</taxon>
        <taxon>Methanobacteriati</taxon>
        <taxon>Methanobacteriota</taxon>
        <taxon>Stenosarchaea group</taxon>
        <taxon>Halobacteria</taxon>
        <taxon>Halobacteriales</taxon>
        <taxon>Natrialbaceae</taxon>
        <taxon>Natronorubrum</taxon>
    </lineage>
</organism>
<dbReference type="SMART" id="SM00091">
    <property type="entry name" value="PAS"/>
    <property type="match status" value="7"/>
</dbReference>
<dbReference type="PANTHER" id="PTHR43304">
    <property type="entry name" value="PHYTOCHROME-LIKE PROTEIN CPH1"/>
    <property type="match status" value="1"/>
</dbReference>
<feature type="domain" description="PAS" evidence="7">
    <location>
        <begin position="158"/>
        <end position="210"/>
    </location>
</feature>
<evidence type="ECO:0000256" key="5">
    <source>
        <dbReference type="ARBA" id="ARBA00022777"/>
    </source>
</evidence>
<feature type="domain" description="PAS" evidence="7">
    <location>
        <begin position="293"/>
        <end position="366"/>
    </location>
</feature>
<dbReference type="GO" id="GO:0006355">
    <property type="term" value="P:regulation of DNA-templated transcription"/>
    <property type="evidence" value="ECO:0007669"/>
    <property type="project" value="InterPro"/>
</dbReference>
<proteinExistence type="predicted"/>
<dbReference type="SUPFAM" id="SSF55874">
    <property type="entry name" value="ATPase domain of HSP90 chaperone/DNA topoisomerase II/histidine kinase"/>
    <property type="match status" value="1"/>
</dbReference>
<dbReference type="RefSeq" id="WP_090303736.1">
    <property type="nucleotide sequence ID" value="NZ_FNFE01000001.1"/>
</dbReference>
<dbReference type="InterPro" id="IPR005467">
    <property type="entry name" value="His_kinase_dom"/>
</dbReference>
<dbReference type="OrthoDB" id="106630at2157"/>
<dbReference type="Pfam" id="PF00512">
    <property type="entry name" value="HisKA"/>
    <property type="match status" value="1"/>
</dbReference>
<dbReference type="SMART" id="SM00387">
    <property type="entry name" value="HATPase_c"/>
    <property type="match status" value="1"/>
</dbReference>
<dbReference type="GO" id="GO:0000155">
    <property type="term" value="F:phosphorelay sensor kinase activity"/>
    <property type="evidence" value="ECO:0007669"/>
    <property type="project" value="InterPro"/>
</dbReference>
<dbReference type="Pfam" id="PF00989">
    <property type="entry name" value="PAS"/>
    <property type="match status" value="1"/>
</dbReference>
<feature type="domain" description="Histidine kinase" evidence="6">
    <location>
        <begin position="937"/>
        <end position="1150"/>
    </location>
</feature>
<dbReference type="Proteomes" id="UP000198882">
    <property type="component" value="Unassembled WGS sequence"/>
</dbReference>
<dbReference type="SUPFAM" id="SSF55785">
    <property type="entry name" value="PYP-like sensor domain (PAS domain)"/>
    <property type="match status" value="7"/>
</dbReference>
<dbReference type="InterPro" id="IPR013656">
    <property type="entry name" value="PAS_4"/>
</dbReference>
<evidence type="ECO:0000259" key="6">
    <source>
        <dbReference type="PROSITE" id="PS50109"/>
    </source>
</evidence>
<dbReference type="SUPFAM" id="SSF47384">
    <property type="entry name" value="Homodimeric domain of signal transducing histidine kinase"/>
    <property type="match status" value="1"/>
</dbReference>
<dbReference type="STRING" id="1095776.SAMN04515672_1313"/>
<dbReference type="InterPro" id="IPR001610">
    <property type="entry name" value="PAC"/>
</dbReference>
<dbReference type="Gene3D" id="1.10.287.130">
    <property type="match status" value="1"/>
</dbReference>
<dbReference type="Pfam" id="PF08448">
    <property type="entry name" value="PAS_4"/>
    <property type="match status" value="3"/>
</dbReference>
<dbReference type="PROSITE" id="PS50113">
    <property type="entry name" value="PAC"/>
    <property type="match status" value="4"/>
</dbReference>
<dbReference type="PRINTS" id="PR00344">
    <property type="entry name" value="BCTRLSENSOR"/>
</dbReference>
<reference evidence="10" key="1">
    <citation type="submission" date="2016-10" db="EMBL/GenBank/DDBJ databases">
        <authorList>
            <person name="Varghese N."/>
            <person name="Submissions S."/>
        </authorList>
    </citation>
    <scope>NUCLEOTIDE SEQUENCE [LARGE SCALE GENOMIC DNA]</scope>
    <source>
        <strain evidence="10">B4,CECT 8067,JCM 17497</strain>
    </source>
</reference>
<dbReference type="EMBL" id="FNFE01000001">
    <property type="protein sequence ID" value="SDJ64715.1"/>
    <property type="molecule type" value="Genomic_DNA"/>
</dbReference>
<dbReference type="NCBIfam" id="TIGR00229">
    <property type="entry name" value="sensory_box"/>
    <property type="match status" value="6"/>
</dbReference>
<sequence>MSTRTGATDGSFWGEVDDDLALSRYRALVETIDDGLYQLDADGRFVAVNDELVDATGYARDELVGEHVSLLLDDSTIDAIEREIAIRLRSDDDAATLELDVRTADGGTLPVELRINPIVDGDEFRGTIGVARDRSRPTRKVHATDVERSTPTDIADTSSGSITTILDDANIGVVVLDDAFDVVWVDETFEDVFGLERESIVGRDNRAVLEDTLAETVAEPGSFAETVLATYDEGSYADGLECRVIGTAGDDLEERWLEYQSEPIESGEYAGGRVELYYDISDQKRSEGALRENQAEFHSLVDAVEEYAIFRLDADGHIISWNEGAAQIKGYDREEILGEHISTFYTDADRAKGVPEHNLEQALENGSVEDEGWRVRQDGTQFWANVTITAVRDDDGNHRGYLKVTRDMTDRWELEQELETELQRMLSRISDAFYAVDDEFRFTHVNDRAEELLQHSEEELVGEELWDVFPDLVDLDEVWDAFHTALETQEPTNYELYYDTLDFWVEANLYPSETGISVYFRDITERKERQQALEESERRYRTLAEYFPNGLVTLFDPDLEYTLAAGQGFDRIPVDPEDLEGANFYDVWPEEMIDDLEPAFLAALEGEERTIEISYADQEWAIHAVPITDERGTVITGMMMAQDITEQKERERYLEDAKTQLEAATEAGAVGTWEWHIPEDQFVTGRSFAKKLGVDPNAAREGVPLDRITSSIHEADRDRVERRIEAAVESGEEYEEEYRVWNADGELRWVVARGHVEYDESGTPETFPGALTDITERKRTELELQRNKEQFQSLFEILPVGVVVAEQNGGIVEANRAAKEIWGVDEFDADSFDDYDQFSVRWADTGEPLERDEWTIARVLQGEEVTEPGTFEIDSRDGERRILSVRGMPIRDARGDVTRAVITLSDITERTAYQRRLEETVAQLEESNERLEHFAYAASHDLQEPLRMVSSYLRLIEQRYGDELDADGEEFLEFAVDGADRMREMIEGLLAYSRVETRGDPLEPVELDAVLADVVSDLQFQIEESEAEITVDRLPRVEGDASQLRQVFQNLLTNAITYSGDEPPRIHVDAERRGRQWVVSVHDEGIGIDPEDQERVFEVFQRLHSRGEHTGTGIGLALCQRIVERHGGEISVESEPGEGTTFSFTLPAAEGQ</sequence>
<feature type="domain" description="PAC" evidence="8">
    <location>
        <begin position="594"/>
        <end position="656"/>
    </location>
</feature>
<dbReference type="EC" id="2.7.13.3" evidence="2"/>
<dbReference type="Gene3D" id="3.30.450.20">
    <property type="entry name" value="PAS domain"/>
    <property type="match status" value="7"/>
</dbReference>
<dbReference type="InterPro" id="IPR013767">
    <property type="entry name" value="PAS_fold"/>
</dbReference>
<dbReference type="CDD" id="cd00130">
    <property type="entry name" value="PAS"/>
    <property type="match status" value="4"/>
</dbReference>
<dbReference type="InterPro" id="IPR003594">
    <property type="entry name" value="HATPase_dom"/>
</dbReference>
<keyword evidence="5" id="KW-0418">Kinase</keyword>
<evidence type="ECO:0000259" key="8">
    <source>
        <dbReference type="PROSITE" id="PS50113"/>
    </source>
</evidence>
<comment type="catalytic activity">
    <reaction evidence="1">
        <text>ATP + protein L-histidine = ADP + protein N-phospho-L-histidine.</text>
        <dbReference type="EC" id="2.7.13.3"/>
    </reaction>
</comment>
<dbReference type="Pfam" id="PF02518">
    <property type="entry name" value="HATPase_c"/>
    <property type="match status" value="1"/>
</dbReference>
<name>A0A1G8VHC6_9EURY</name>
<keyword evidence="3" id="KW-0597">Phosphoprotein</keyword>
<feature type="domain" description="PAC" evidence="8">
    <location>
        <begin position="734"/>
        <end position="786"/>
    </location>
</feature>
<dbReference type="InterPro" id="IPR036890">
    <property type="entry name" value="HATPase_C_sf"/>
</dbReference>
<feature type="domain" description="PAS" evidence="7">
    <location>
        <begin position="418"/>
        <end position="489"/>
    </location>
</feature>
<dbReference type="AlphaFoldDB" id="A0A1G8VHC6"/>
<dbReference type="Pfam" id="PF13426">
    <property type="entry name" value="PAS_9"/>
    <property type="match status" value="1"/>
</dbReference>
<dbReference type="Pfam" id="PF13188">
    <property type="entry name" value="PAS_8"/>
    <property type="match status" value="1"/>
</dbReference>
<dbReference type="PROSITE" id="PS50109">
    <property type="entry name" value="HIS_KIN"/>
    <property type="match status" value="1"/>
</dbReference>
<evidence type="ECO:0000256" key="2">
    <source>
        <dbReference type="ARBA" id="ARBA00012438"/>
    </source>
</evidence>
<evidence type="ECO:0000256" key="3">
    <source>
        <dbReference type="ARBA" id="ARBA00022553"/>
    </source>
</evidence>
<keyword evidence="10" id="KW-1185">Reference proteome</keyword>
<feature type="domain" description="PAC" evidence="8">
    <location>
        <begin position="368"/>
        <end position="420"/>
    </location>
</feature>
<dbReference type="FunFam" id="3.30.565.10:FF:000006">
    <property type="entry name" value="Sensor histidine kinase WalK"/>
    <property type="match status" value="1"/>
</dbReference>
<dbReference type="InterPro" id="IPR000700">
    <property type="entry name" value="PAS-assoc_C"/>
</dbReference>
<evidence type="ECO:0000313" key="10">
    <source>
        <dbReference type="Proteomes" id="UP000198882"/>
    </source>
</evidence>
<evidence type="ECO:0000313" key="9">
    <source>
        <dbReference type="EMBL" id="SDJ64715.1"/>
    </source>
</evidence>
<evidence type="ECO:0000256" key="4">
    <source>
        <dbReference type="ARBA" id="ARBA00022679"/>
    </source>
</evidence>
<dbReference type="InterPro" id="IPR013655">
    <property type="entry name" value="PAS_fold_3"/>
</dbReference>
<evidence type="ECO:0000256" key="1">
    <source>
        <dbReference type="ARBA" id="ARBA00000085"/>
    </source>
</evidence>